<proteinExistence type="predicted"/>
<dbReference type="EMBL" id="MN738913">
    <property type="protein sequence ID" value="QHT30904.1"/>
    <property type="molecule type" value="Genomic_DNA"/>
</dbReference>
<dbReference type="AlphaFoldDB" id="A0A6C0ENX1"/>
<reference evidence="2" key="1">
    <citation type="journal article" date="2020" name="Nature">
        <title>Giant virus diversity and host interactions through global metagenomics.</title>
        <authorList>
            <person name="Schulz F."/>
            <person name="Roux S."/>
            <person name="Paez-Espino D."/>
            <person name="Jungbluth S."/>
            <person name="Walsh D.A."/>
            <person name="Denef V.J."/>
            <person name="McMahon K.D."/>
            <person name="Konstantinidis K.T."/>
            <person name="Eloe-Fadrosh E.A."/>
            <person name="Kyrpides N.C."/>
            <person name="Woyke T."/>
        </authorList>
    </citation>
    <scope>NUCLEOTIDE SEQUENCE</scope>
    <source>
        <strain evidence="2">GVMAG-M-3300009151-50</strain>
    </source>
</reference>
<name>A0A6C0ENX1_9ZZZZ</name>
<sequence length="68" mass="7549">MNPISKETLPLLSFIVGLGVAILLFHKPFQNRATLALSLDKVEGTTVEINKKCYQYHAEDAQCEILSS</sequence>
<evidence type="ECO:0000256" key="1">
    <source>
        <dbReference type="SAM" id="Phobius"/>
    </source>
</evidence>
<feature type="transmembrane region" description="Helical" evidence="1">
    <location>
        <begin position="12"/>
        <end position="29"/>
    </location>
</feature>
<organism evidence="2">
    <name type="scientific">viral metagenome</name>
    <dbReference type="NCBI Taxonomy" id="1070528"/>
    <lineage>
        <taxon>unclassified sequences</taxon>
        <taxon>metagenomes</taxon>
        <taxon>organismal metagenomes</taxon>
    </lineage>
</organism>
<accession>A0A6C0ENX1</accession>
<evidence type="ECO:0000313" key="2">
    <source>
        <dbReference type="EMBL" id="QHT30904.1"/>
    </source>
</evidence>
<keyword evidence="1" id="KW-1133">Transmembrane helix</keyword>
<protein>
    <submittedName>
        <fullName evidence="2">Uncharacterized protein</fullName>
    </submittedName>
</protein>
<keyword evidence="1" id="KW-0472">Membrane</keyword>
<keyword evidence="1" id="KW-0812">Transmembrane</keyword>